<reference evidence="3" key="1">
    <citation type="journal article" date="2019" name="Int. J. Syst. Evol. Microbiol.">
        <title>The Global Catalogue of Microorganisms (GCM) 10K type strain sequencing project: providing services to taxonomists for standard genome sequencing and annotation.</title>
        <authorList>
            <consortium name="The Broad Institute Genomics Platform"/>
            <consortium name="The Broad Institute Genome Sequencing Center for Infectious Disease"/>
            <person name="Wu L."/>
            <person name="Ma J."/>
        </authorList>
    </citation>
    <scope>NUCLEOTIDE SEQUENCE [LARGE SCALE GENOMIC DNA]</scope>
    <source>
        <strain evidence="3">CGMCC 4.7246</strain>
    </source>
</reference>
<organism evidence="2 3">
    <name type="scientific">Saccharothrix lopnurensis</name>
    <dbReference type="NCBI Taxonomy" id="1670621"/>
    <lineage>
        <taxon>Bacteria</taxon>
        <taxon>Bacillati</taxon>
        <taxon>Actinomycetota</taxon>
        <taxon>Actinomycetes</taxon>
        <taxon>Pseudonocardiales</taxon>
        <taxon>Pseudonocardiaceae</taxon>
        <taxon>Saccharothrix</taxon>
    </lineage>
</organism>
<evidence type="ECO:0008006" key="4">
    <source>
        <dbReference type="Google" id="ProtNLM"/>
    </source>
</evidence>
<keyword evidence="3" id="KW-1185">Reference proteome</keyword>
<feature type="signal peptide" evidence="1">
    <location>
        <begin position="1"/>
        <end position="28"/>
    </location>
</feature>
<evidence type="ECO:0000313" key="2">
    <source>
        <dbReference type="EMBL" id="MFC6092568.1"/>
    </source>
</evidence>
<dbReference type="EMBL" id="JBHSQO010000030">
    <property type="protein sequence ID" value="MFC6092568.1"/>
    <property type="molecule type" value="Genomic_DNA"/>
</dbReference>
<comment type="caution">
    <text evidence="2">The sequence shown here is derived from an EMBL/GenBank/DDBJ whole genome shotgun (WGS) entry which is preliminary data.</text>
</comment>
<proteinExistence type="predicted"/>
<dbReference type="RefSeq" id="WP_380638901.1">
    <property type="nucleotide sequence ID" value="NZ_JBHSQO010000030.1"/>
</dbReference>
<evidence type="ECO:0000313" key="3">
    <source>
        <dbReference type="Proteomes" id="UP001596220"/>
    </source>
</evidence>
<sequence length="114" mass="11657">MRKLISRAALVSGAVLGVLALGGGVAAAAPAAGSTTDVAAFATCTYAVRYDGLAVRENPSPDSVARKTKAYGSIVTGPCVSSQHSSGEWYTAVHCACATDGEGWMRTSYLDRIS</sequence>
<keyword evidence="1" id="KW-0732">Signal</keyword>
<protein>
    <recommendedName>
        <fullName evidence="4">SH3 domain-containing protein</fullName>
    </recommendedName>
</protein>
<name>A0ABW1PC04_9PSEU</name>
<accession>A0ABW1PC04</accession>
<evidence type="ECO:0000256" key="1">
    <source>
        <dbReference type="SAM" id="SignalP"/>
    </source>
</evidence>
<gene>
    <name evidence="2" type="ORF">ACFP3R_25115</name>
</gene>
<feature type="chain" id="PRO_5046125082" description="SH3 domain-containing protein" evidence="1">
    <location>
        <begin position="29"/>
        <end position="114"/>
    </location>
</feature>
<dbReference type="Proteomes" id="UP001596220">
    <property type="component" value="Unassembled WGS sequence"/>
</dbReference>